<dbReference type="InterPro" id="IPR036179">
    <property type="entry name" value="Ig-like_dom_sf"/>
</dbReference>
<sequence length="339" mass="37896">MDKFLSTILLLTLTAYTSRAIVEPKDHATREGVSVTFTCDPGQPEPQEYIQWWEFVTSSTTPNLIFNPAKPNEYDSTRYDFANAGRNFTIKSPMLSAGGKYECRRLVDASNHPVELIVLKSPDCRNQRASNPPHEGENAELTCQVEYRGNRVPVPMWYTEQGSQLPMQYARDVTGVAVKSTNFTTNDQHDDTLPRCQVTVAGTPYNDNCTLSSPMRVIYSVRDVDIHHDYDGPGMPRFATGDKLNCTARGYPDPEFTWSKVKGRGANMTMNGFQFEVPRGLSGEYTFMCTAFNTVNRTDYNSTKDITFVATGYTGGSQSMFGLSVMLLTVVSILQIVLQ</sequence>
<dbReference type="GO" id="GO:0005911">
    <property type="term" value="C:cell-cell junction"/>
    <property type="evidence" value="ECO:0007669"/>
    <property type="project" value="TreeGrafter"/>
</dbReference>
<comment type="subcellular location">
    <subcellularLocation>
        <location evidence="1">Membrane</location>
        <topology evidence="1">Single-pass type I membrane protein</topology>
    </subcellularLocation>
</comment>
<proteinExistence type="predicted"/>
<evidence type="ECO:0000313" key="6">
    <source>
        <dbReference type="EMBL" id="CAH1796480.1"/>
    </source>
</evidence>
<dbReference type="InterPro" id="IPR013783">
    <property type="entry name" value="Ig-like_fold"/>
</dbReference>
<keyword evidence="3" id="KW-1015">Disulfide bond</keyword>
<organism evidence="6 7">
    <name type="scientific">Owenia fusiformis</name>
    <name type="common">Polychaete worm</name>
    <dbReference type="NCBI Taxonomy" id="6347"/>
    <lineage>
        <taxon>Eukaryota</taxon>
        <taxon>Metazoa</taxon>
        <taxon>Spiralia</taxon>
        <taxon>Lophotrochozoa</taxon>
        <taxon>Annelida</taxon>
        <taxon>Polychaeta</taxon>
        <taxon>Sedentaria</taxon>
        <taxon>Canalipalpata</taxon>
        <taxon>Sabellida</taxon>
        <taxon>Oweniida</taxon>
        <taxon>Oweniidae</taxon>
        <taxon>Owenia</taxon>
    </lineage>
</organism>
<dbReference type="GO" id="GO:0005886">
    <property type="term" value="C:plasma membrane"/>
    <property type="evidence" value="ECO:0007669"/>
    <property type="project" value="TreeGrafter"/>
</dbReference>
<dbReference type="PANTHER" id="PTHR11640">
    <property type="entry name" value="NEPHRIN"/>
    <property type="match status" value="1"/>
</dbReference>
<dbReference type="Proteomes" id="UP000749559">
    <property type="component" value="Unassembled WGS sequence"/>
</dbReference>
<dbReference type="SUPFAM" id="SSF48726">
    <property type="entry name" value="Immunoglobulin"/>
    <property type="match status" value="2"/>
</dbReference>
<keyword evidence="5" id="KW-0393">Immunoglobulin domain</keyword>
<keyword evidence="7" id="KW-1185">Reference proteome</keyword>
<comment type="caution">
    <text evidence="6">The sequence shown here is derived from an EMBL/GenBank/DDBJ whole genome shotgun (WGS) entry which is preliminary data.</text>
</comment>
<keyword evidence="4" id="KW-0325">Glycoprotein</keyword>
<name>A0A8J1XTL3_OWEFU</name>
<protein>
    <submittedName>
        <fullName evidence="6">Uncharacterized protein</fullName>
    </submittedName>
</protein>
<dbReference type="InterPro" id="IPR051275">
    <property type="entry name" value="Cell_adhesion_signaling"/>
</dbReference>
<dbReference type="InterPro" id="IPR007110">
    <property type="entry name" value="Ig-like_dom"/>
</dbReference>
<accession>A0A8J1XTL3</accession>
<evidence type="ECO:0000256" key="4">
    <source>
        <dbReference type="ARBA" id="ARBA00023180"/>
    </source>
</evidence>
<dbReference type="CDD" id="cd00096">
    <property type="entry name" value="Ig"/>
    <property type="match status" value="1"/>
</dbReference>
<dbReference type="AlphaFoldDB" id="A0A8J1XTL3"/>
<dbReference type="EMBL" id="CAIIXF020000010">
    <property type="protein sequence ID" value="CAH1796480.1"/>
    <property type="molecule type" value="Genomic_DNA"/>
</dbReference>
<dbReference type="SMART" id="SM00409">
    <property type="entry name" value="IG"/>
    <property type="match status" value="1"/>
</dbReference>
<dbReference type="OrthoDB" id="6118127at2759"/>
<evidence type="ECO:0000256" key="2">
    <source>
        <dbReference type="ARBA" id="ARBA00023136"/>
    </source>
</evidence>
<evidence type="ECO:0000256" key="3">
    <source>
        <dbReference type="ARBA" id="ARBA00023157"/>
    </source>
</evidence>
<gene>
    <name evidence="6" type="ORF">OFUS_LOCUS20885</name>
</gene>
<evidence type="ECO:0000256" key="5">
    <source>
        <dbReference type="ARBA" id="ARBA00023319"/>
    </source>
</evidence>
<evidence type="ECO:0000256" key="1">
    <source>
        <dbReference type="ARBA" id="ARBA00004479"/>
    </source>
</evidence>
<keyword evidence="2" id="KW-0472">Membrane</keyword>
<dbReference type="PROSITE" id="PS50835">
    <property type="entry name" value="IG_LIKE"/>
    <property type="match status" value="2"/>
</dbReference>
<dbReference type="PANTHER" id="PTHR11640:SF31">
    <property type="entry name" value="IRREGULAR CHIASM C-ROUGHEST PROTEIN-RELATED"/>
    <property type="match status" value="1"/>
</dbReference>
<reference evidence="6" key="1">
    <citation type="submission" date="2022-03" db="EMBL/GenBank/DDBJ databases">
        <authorList>
            <person name="Martin C."/>
        </authorList>
    </citation>
    <scope>NUCLEOTIDE SEQUENCE</scope>
</reference>
<dbReference type="GO" id="GO:0098609">
    <property type="term" value="P:cell-cell adhesion"/>
    <property type="evidence" value="ECO:0007669"/>
    <property type="project" value="TreeGrafter"/>
</dbReference>
<dbReference type="Gene3D" id="2.60.40.10">
    <property type="entry name" value="Immunoglobulins"/>
    <property type="match status" value="2"/>
</dbReference>
<dbReference type="InterPro" id="IPR003599">
    <property type="entry name" value="Ig_sub"/>
</dbReference>
<evidence type="ECO:0000313" key="7">
    <source>
        <dbReference type="Proteomes" id="UP000749559"/>
    </source>
</evidence>
<dbReference type="GO" id="GO:0050839">
    <property type="term" value="F:cell adhesion molecule binding"/>
    <property type="evidence" value="ECO:0007669"/>
    <property type="project" value="TreeGrafter"/>
</dbReference>